<comment type="caution">
    <text evidence="3">The sequence shown here is derived from an EMBL/GenBank/DDBJ whole genome shotgun (WGS) entry which is preliminary data.</text>
</comment>
<sequence>MSPEKPNRFPQLLEAFTWLLYVALYKYGYYLSIAALPNPGFDNFPHLSVMLYAIAMTLYIVPFYRIIAPALLHRRQYTIFFLSTLLYFTLVPKLTNWMVSYVFTFMTDGPSHNFYVSQFKLYGLHARRLFTGWDLKILLTDCIAFLSLAFTRYAFAVEQGKRLLEKEYFRLQVDALKAQLNPHFLFNMLNSIYGMSLTGNKDTPTYILRMSDMMRYILYDGKETTVAVEKDLQFMEHYIAMEQKRYPNAAISFTITNHAQGRSVVPLLFIPFIENSFKHGAHRVNAEGRVTGRISIENNEVNFQLTNDTLSQPISETQYGGVGIENVKKRLALYYPNTHELTIRHDANQYCITLLLKLQP</sequence>
<feature type="transmembrane region" description="Helical" evidence="1">
    <location>
        <begin position="79"/>
        <end position="103"/>
    </location>
</feature>
<feature type="transmembrane region" description="Helical" evidence="1">
    <location>
        <begin position="137"/>
        <end position="155"/>
    </location>
</feature>
<evidence type="ECO:0000313" key="3">
    <source>
        <dbReference type="EMBL" id="NCI51348.1"/>
    </source>
</evidence>
<name>A0ABW9ZW16_9BACT</name>
<evidence type="ECO:0000256" key="1">
    <source>
        <dbReference type="SAM" id="Phobius"/>
    </source>
</evidence>
<dbReference type="EMBL" id="JAACJS010000015">
    <property type="protein sequence ID" value="NCI51348.1"/>
    <property type="molecule type" value="Genomic_DNA"/>
</dbReference>
<dbReference type="InterPro" id="IPR010559">
    <property type="entry name" value="Sig_transdc_His_kin_internal"/>
</dbReference>
<proteinExistence type="predicted"/>
<organism evidence="3 4">
    <name type="scientific">Sediminibacterium roseum</name>
    <dbReference type="NCBI Taxonomy" id="1978412"/>
    <lineage>
        <taxon>Bacteria</taxon>
        <taxon>Pseudomonadati</taxon>
        <taxon>Bacteroidota</taxon>
        <taxon>Chitinophagia</taxon>
        <taxon>Chitinophagales</taxon>
        <taxon>Chitinophagaceae</taxon>
        <taxon>Sediminibacterium</taxon>
    </lineage>
</organism>
<keyword evidence="1" id="KW-1133">Transmembrane helix</keyword>
<evidence type="ECO:0000313" key="4">
    <source>
        <dbReference type="Proteomes" id="UP000753802"/>
    </source>
</evidence>
<keyword evidence="4" id="KW-1185">Reference proteome</keyword>
<dbReference type="Pfam" id="PF06580">
    <property type="entry name" value="His_kinase"/>
    <property type="match status" value="1"/>
</dbReference>
<dbReference type="InterPro" id="IPR036890">
    <property type="entry name" value="HATPase_C_sf"/>
</dbReference>
<keyword evidence="1" id="KW-0472">Membrane</keyword>
<dbReference type="InterPro" id="IPR050640">
    <property type="entry name" value="Bact_2-comp_sensor_kinase"/>
</dbReference>
<dbReference type="PANTHER" id="PTHR34220">
    <property type="entry name" value="SENSOR HISTIDINE KINASE YPDA"/>
    <property type="match status" value="1"/>
</dbReference>
<protein>
    <recommendedName>
        <fullName evidence="2">Signal transduction histidine kinase internal region domain-containing protein</fullName>
    </recommendedName>
</protein>
<dbReference type="Proteomes" id="UP000753802">
    <property type="component" value="Unassembled WGS sequence"/>
</dbReference>
<keyword evidence="1" id="KW-0812">Transmembrane</keyword>
<feature type="domain" description="Signal transduction histidine kinase internal region" evidence="2">
    <location>
        <begin position="172"/>
        <end position="248"/>
    </location>
</feature>
<gene>
    <name evidence="3" type="ORF">GWC95_15575</name>
</gene>
<accession>A0ABW9ZW16</accession>
<evidence type="ECO:0000259" key="2">
    <source>
        <dbReference type="Pfam" id="PF06580"/>
    </source>
</evidence>
<dbReference type="RefSeq" id="WP_161819633.1">
    <property type="nucleotide sequence ID" value="NZ_JAACJS010000015.1"/>
</dbReference>
<dbReference type="Gene3D" id="3.30.565.10">
    <property type="entry name" value="Histidine kinase-like ATPase, C-terminal domain"/>
    <property type="match status" value="1"/>
</dbReference>
<feature type="transmembrane region" description="Helical" evidence="1">
    <location>
        <begin position="12"/>
        <end position="29"/>
    </location>
</feature>
<reference evidence="3 4" key="1">
    <citation type="submission" date="2020-01" db="EMBL/GenBank/DDBJ databases">
        <title>Genome analysis.</title>
        <authorList>
            <person name="Wu S."/>
            <person name="Wang G."/>
        </authorList>
    </citation>
    <scope>NUCLEOTIDE SEQUENCE [LARGE SCALE GENOMIC DNA]</scope>
    <source>
        <strain evidence="3 4">SYL130</strain>
    </source>
</reference>
<feature type="transmembrane region" description="Helical" evidence="1">
    <location>
        <begin position="49"/>
        <end position="67"/>
    </location>
</feature>
<dbReference type="PANTHER" id="PTHR34220:SF7">
    <property type="entry name" value="SENSOR HISTIDINE KINASE YPDA"/>
    <property type="match status" value="1"/>
</dbReference>